<evidence type="ECO:0000313" key="3">
    <source>
        <dbReference type="EMBL" id="CDP24955.1"/>
    </source>
</evidence>
<feature type="compositionally biased region" description="Polar residues" evidence="1">
    <location>
        <begin position="93"/>
        <end position="105"/>
    </location>
</feature>
<evidence type="ECO:0000313" key="4">
    <source>
        <dbReference type="Proteomes" id="UP000001197"/>
    </source>
</evidence>
<dbReference type="GO" id="GO:0016592">
    <property type="term" value="C:mediator complex"/>
    <property type="evidence" value="ECO:0007669"/>
    <property type="project" value="TreeGrafter"/>
</dbReference>
<dbReference type="InParanoid" id="B2ABX5"/>
<proteinExistence type="predicted"/>
<protein>
    <submittedName>
        <fullName evidence="2">Podospora anserina S mat+ genomic DNA chromosome 2, supercontig 1</fullName>
    </submittedName>
</protein>
<reference evidence="4" key="3">
    <citation type="journal article" date="2014" name="Genetics">
        <title>Maintaining two mating types: Structure of the mating type locus and its role in heterokaryosis in Podospora anserina.</title>
        <authorList>
            <person name="Grognet P."/>
            <person name="Bidard F."/>
            <person name="Kuchly C."/>
            <person name="Tong L.C.H."/>
            <person name="Coppin E."/>
            <person name="Benkhali J.A."/>
            <person name="Couloux A."/>
            <person name="Wincker P."/>
            <person name="Debuchy R."/>
            <person name="Silar P."/>
        </authorList>
    </citation>
    <scope>GENOME REANNOTATION</scope>
    <source>
        <strain evidence="4">S / ATCC MYA-4624 / DSM 980 / FGSC 10383</strain>
    </source>
</reference>
<dbReference type="EMBL" id="CU633446">
    <property type="protein sequence ID" value="CAP60940.1"/>
    <property type="molecule type" value="Genomic_DNA"/>
</dbReference>
<feature type="compositionally biased region" description="Low complexity" evidence="1">
    <location>
        <begin position="136"/>
        <end position="153"/>
    </location>
</feature>
<feature type="compositionally biased region" description="Polar residues" evidence="1">
    <location>
        <begin position="286"/>
        <end position="300"/>
    </location>
</feature>
<dbReference type="GO" id="GO:0045944">
    <property type="term" value="P:positive regulation of transcription by RNA polymerase II"/>
    <property type="evidence" value="ECO:0007669"/>
    <property type="project" value="TreeGrafter"/>
</dbReference>
<feature type="region of interest" description="Disordered" evidence="1">
    <location>
        <begin position="471"/>
        <end position="514"/>
    </location>
</feature>
<dbReference type="PANTHER" id="PTHR46007:SF8">
    <property type="entry name" value="C2H2-TYPE DOMAIN-CONTAINING PROTEIN"/>
    <property type="match status" value="1"/>
</dbReference>
<dbReference type="InterPro" id="IPR051647">
    <property type="entry name" value="Mediator_comp_sub12"/>
</dbReference>
<dbReference type="Proteomes" id="UP000001197">
    <property type="component" value="Chromosome 2"/>
</dbReference>
<dbReference type="STRING" id="515849.B2ABX5"/>
<name>B2ABX5_PODAN</name>
<evidence type="ECO:0000256" key="1">
    <source>
        <dbReference type="SAM" id="MobiDB-lite"/>
    </source>
</evidence>
<sequence length="582" mass="60931">MMSEMDGLIPAVANLSVQSSLRRKPVRPASSIPPPPTFCAELEGSMPTTPRPQASGDFDQGLIPVEREPPPDHEGLIPLHAPHSAAVSHAGPPSTTVGAGLPSPSQTPGIPGVVYTPAAYPSWPQSYASHHPQPAPLVSPTHSLPTPSVSSTTSPPPIPGSHSSGQKLGDFASSVFSKETVKWSKKTASRFGGALKSAATSAHEAATKAQVAAVRAAEQRRQRQAGIVVPQQTTSPQPLYTPQYWASSHHHAQNTASHQQSAIPFVPPARQDQSQSQSPAALAPVSQGQTPHVFASNQTPSSPPPPLAKFRYPQISASPLSLPSHPQPHYSLPGHHLQQHQQHQQQQQQQHQHQHQHQQQQHQQHQQQHQQQQQHYLHHPQPAPTVALVGGSGGGGSFLPPPAPTGPSAGSWQQITTADPTTLNKGINAPGSGGGNSSTLKTVGTGMTALAAVGGLTRLLIAASTGEDVGEMDFGSGGGEEAVVSPDSGESCEAPGEQGDGAGYPDTYGDASHSLTSSYADHQEALQANHFANMINAQANANALSYVSDTTTTYGMSSSSNLVSDPYGYSHYIYTPDPASCI</sequence>
<evidence type="ECO:0000313" key="2">
    <source>
        <dbReference type="EMBL" id="CAP60940.1"/>
    </source>
</evidence>
<dbReference type="RefSeq" id="XP_001903168.1">
    <property type="nucleotide sequence ID" value="XM_001903133.1"/>
</dbReference>
<feature type="region of interest" description="Disordered" evidence="1">
    <location>
        <begin position="221"/>
        <end position="242"/>
    </location>
</feature>
<keyword evidence="4" id="KW-1185">Reference proteome</keyword>
<dbReference type="EMBL" id="FO904937">
    <property type="protein sequence ID" value="CDP24955.1"/>
    <property type="molecule type" value="Genomic_DNA"/>
</dbReference>
<feature type="region of interest" description="Disordered" evidence="1">
    <location>
        <begin position="126"/>
        <end position="166"/>
    </location>
</feature>
<reference evidence="3" key="4">
    <citation type="submission" date="2014-09" db="EMBL/GenBank/DDBJ databases">
        <title>Maintaining two mating types: Structure of the mating type locus and its role in heterokaryosis in Podospora anserina.</title>
        <authorList>
            <person name="Grognet P."/>
            <person name="Bidard F."/>
            <person name="Kuchly C."/>
            <person name="Chan Ho Tong L."/>
            <person name="Coppin E."/>
            <person name="Ait Benkhali J."/>
            <person name="Couloux A."/>
            <person name="Wincker P."/>
            <person name="Debuchy R."/>
            <person name="Silar P."/>
        </authorList>
    </citation>
    <scope>NUCLEOTIDE SEQUENCE</scope>
</reference>
<feature type="compositionally biased region" description="Polar residues" evidence="1">
    <location>
        <begin position="230"/>
        <end position="242"/>
    </location>
</feature>
<dbReference type="HOGENOM" id="CLU_468608_0_0_1"/>
<dbReference type="PANTHER" id="PTHR46007">
    <property type="entry name" value="MEDIATOR OF RNA POLYMERASE II TRANSCRIPTION SUBUNIT 12"/>
    <property type="match status" value="1"/>
</dbReference>
<feature type="region of interest" description="Disordered" evidence="1">
    <location>
        <begin position="85"/>
        <end position="105"/>
    </location>
</feature>
<feature type="region of interest" description="Disordered" evidence="1">
    <location>
        <begin position="268"/>
        <end position="414"/>
    </location>
</feature>
<organism evidence="2">
    <name type="scientific">Podospora anserina (strain S / ATCC MYA-4624 / DSM 980 / FGSC 10383)</name>
    <name type="common">Pleurage anserina</name>
    <dbReference type="NCBI Taxonomy" id="515849"/>
    <lineage>
        <taxon>Eukaryota</taxon>
        <taxon>Fungi</taxon>
        <taxon>Dikarya</taxon>
        <taxon>Ascomycota</taxon>
        <taxon>Pezizomycotina</taxon>
        <taxon>Sordariomycetes</taxon>
        <taxon>Sordariomycetidae</taxon>
        <taxon>Sordariales</taxon>
        <taxon>Podosporaceae</taxon>
        <taxon>Podospora</taxon>
        <taxon>Podospora anserina</taxon>
    </lineage>
</organism>
<accession>B2ABX5</accession>
<dbReference type="GeneID" id="6187189"/>
<gene>
    <name evidence="2" type="ORF">PODANS_0_1230</name>
</gene>
<dbReference type="eggNOG" id="ENOG502TG1E">
    <property type="taxonomic scope" value="Eukaryota"/>
</dbReference>
<feature type="region of interest" description="Disordered" evidence="1">
    <location>
        <begin position="18"/>
        <end position="69"/>
    </location>
</feature>
<reference evidence="2" key="2">
    <citation type="submission" date="2008-07" db="EMBL/GenBank/DDBJ databases">
        <authorList>
            <person name="Genoscope - CEA"/>
        </authorList>
    </citation>
    <scope>NUCLEOTIDE SEQUENCE</scope>
    <source>
        <strain evidence="2">S mat+</strain>
    </source>
</reference>
<dbReference type="KEGG" id="pan:PODANSg180"/>
<dbReference type="OrthoDB" id="4590108at2759"/>
<dbReference type="AlphaFoldDB" id="B2ABX5"/>
<reference evidence="2 4" key="1">
    <citation type="journal article" date="2008" name="Genome Biol.">
        <title>The genome sequence of the model ascomycete fungus Podospora anserina.</title>
        <authorList>
            <person name="Espagne E."/>
            <person name="Lespinet O."/>
            <person name="Malagnac F."/>
            <person name="Da Silva C."/>
            <person name="Jaillon O."/>
            <person name="Porcel B.M."/>
            <person name="Couloux A."/>
            <person name="Aury J.-M."/>
            <person name="Segurens B."/>
            <person name="Poulain J."/>
            <person name="Anthouard V."/>
            <person name="Grossetete S."/>
            <person name="Khalili H."/>
            <person name="Coppin E."/>
            <person name="Dequard-Chablat M."/>
            <person name="Picard M."/>
            <person name="Contamine V."/>
            <person name="Arnaise S."/>
            <person name="Bourdais A."/>
            <person name="Berteaux-Lecellier V."/>
            <person name="Gautheret D."/>
            <person name="de Vries R.P."/>
            <person name="Battaglia E."/>
            <person name="Coutinho P.M."/>
            <person name="Danchin E.G.J."/>
            <person name="Henrissat B."/>
            <person name="El Khoury R."/>
            <person name="Sainsard-Chanet A."/>
            <person name="Boivin A."/>
            <person name="Pinan-Lucarre B."/>
            <person name="Sellem C.H."/>
            <person name="Debuchy R."/>
            <person name="Wincker P."/>
            <person name="Weissenbach J."/>
            <person name="Silar P."/>
        </authorList>
    </citation>
    <scope>NUCLEOTIDE SEQUENCE [LARGE SCALE GENOMIC DNA]</scope>
    <source>
        <strain evidence="4">S / ATCC MYA-4624 / DSM 980 / FGSC 10383</strain>
        <strain evidence="2">S mat+</strain>
    </source>
</reference>
<dbReference type="VEuPathDB" id="FungiDB:PODANS_0_1230"/>
<dbReference type="GO" id="GO:0003713">
    <property type="term" value="F:transcription coactivator activity"/>
    <property type="evidence" value="ECO:0007669"/>
    <property type="project" value="TreeGrafter"/>
</dbReference>
<feature type="compositionally biased region" description="Low complexity" evidence="1">
    <location>
        <begin position="316"/>
        <end position="375"/>
    </location>
</feature>